<protein>
    <recommendedName>
        <fullName evidence="3 13">Mitochondrial import inner membrane translocase subunit TIM50</fullName>
    </recommendedName>
</protein>
<sequence>MAASLLLLTRPHTNLLSSLIRYDRYFLFQPKRSIITRNPSIEVIVHYRFVSYRTLNLYPSKSTIAMNTNFARGQTTSVTNPVENLPKKSRNKPKKSSVDSMSPEAKRAYEAFSFTILASTIGLVIYSGRPFDTDRENQYKDLDTFTAWCKRLMARTKDLFHFFTEPSSDKLLPDQDSLPPPPSQYTLVINLDQTLIYSTWDRENGWRTAKRPGVDYFLFFVANLFEVVIFTSQPSYVAEQILAKLDPLGLVPYRLYRESTRYVEGKIVKDISKLNRDPSKIIIMDSNPDSYSLQPENAIAVPPWKGDSKDTFLIDILPFLESFPLFAVNDVRQVLPQYKEENIPKAYTEWEEQWSKQQQLEWEKKLKQPKKGLASLVSAFSSGQIQEQIPPYKQKLMQRQMMNDDINNSYRDYKRRSPELQQMYKSSMENWQKQVEESMKEKRTTFWELMTQGVPQIPMPDLPSDQDKDNSQLNPLQQTNSQSQ</sequence>
<accession>A0A8H3LYG2</accession>
<keyword evidence="8 13" id="KW-0809">Transit peptide</keyword>
<feature type="domain" description="FCP1 homology" evidence="15">
    <location>
        <begin position="180"/>
        <end position="323"/>
    </location>
</feature>
<dbReference type="OrthoDB" id="287041at2759"/>
<comment type="subcellular location">
    <subcellularLocation>
        <location evidence="1 13">Mitochondrion inner membrane</location>
        <topology evidence="1 13">Single-pass membrane protein</topology>
    </subcellularLocation>
</comment>
<dbReference type="EMBL" id="BLAL01000234">
    <property type="protein sequence ID" value="GES94275.1"/>
    <property type="molecule type" value="Genomic_DNA"/>
</dbReference>
<feature type="region of interest" description="Disordered" evidence="14">
    <location>
        <begin position="75"/>
        <end position="101"/>
    </location>
</feature>
<dbReference type="SUPFAM" id="SSF56784">
    <property type="entry name" value="HAD-like"/>
    <property type="match status" value="1"/>
</dbReference>
<dbReference type="GO" id="GO:0015031">
    <property type="term" value="P:protein transport"/>
    <property type="evidence" value="ECO:0007669"/>
    <property type="project" value="UniProtKB-KW"/>
</dbReference>
<keyword evidence="11 13" id="KW-0496">Mitochondrion</keyword>
<dbReference type="PROSITE" id="PS50969">
    <property type="entry name" value="FCP1"/>
    <property type="match status" value="1"/>
</dbReference>
<keyword evidence="7 13" id="KW-0653">Protein transport</keyword>
<evidence type="ECO:0000256" key="11">
    <source>
        <dbReference type="ARBA" id="ARBA00023128"/>
    </source>
</evidence>
<keyword evidence="5" id="KW-0812">Transmembrane</keyword>
<evidence type="ECO:0000256" key="10">
    <source>
        <dbReference type="ARBA" id="ARBA00023010"/>
    </source>
</evidence>
<evidence type="ECO:0000256" key="8">
    <source>
        <dbReference type="ARBA" id="ARBA00022946"/>
    </source>
</evidence>
<dbReference type="PANTHER" id="PTHR12210">
    <property type="entry name" value="DULLARD PROTEIN PHOSPHATASE"/>
    <property type="match status" value="1"/>
</dbReference>
<dbReference type="Gene3D" id="3.40.50.1000">
    <property type="entry name" value="HAD superfamily/HAD-like"/>
    <property type="match status" value="1"/>
</dbReference>
<evidence type="ECO:0000256" key="13">
    <source>
        <dbReference type="RuleBase" id="RU365079"/>
    </source>
</evidence>
<evidence type="ECO:0000313" key="16">
    <source>
        <dbReference type="EMBL" id="GES94275.1"/>
    </source>
</evidence>
<dbReference type="InterPro" id="IPR036412">
    <property type="entry name" value="HAD-like_sf"/>
</dbReference>
<evidence type="ECO:0000256" key="12">
    <source>
        <dbReference type="ARBA" id="ARBA00023136"/>
    </source>
</evidence>
<dbReference type="InterPro" id="IPR023214">
    <property type="entry name" value="HAD_sf"/>
</dbReference>
<evidence type="ECO:0000259" key="15">
    <source>
        <dbReference type="PROSITE" id="PS50969"/>
    </source>
</evidence>
<dbReference type="InterPro" id="IPR050365">
    <property type="entry name" value="TIM50"/>
</dbReference>
<keyword evidence="10 13" id="KW-0811">Translocation</keyword>
<feature type="region of interest" description="Disordered" evidence="14">
    <location>
        <begin position="453"/>
        <end position="484"/>
    </location>
</feature>
<dbReference type="Pfam" id="PF03031">
    <property type="entry name" value="NIF"/>
    <property type="match status" value="1"/>
</dbReference>
<comment type="similarity">
    <text evidence="2 13">Belongs to the TIM50 family.</text>
</comment>
<dbReference type="SMART" id="SM00577">
    <property type="entry name" value="CPDc"/>
    <property type="match status" value="1"/>
</dbReference>
<evidence type="ECO:0000256" key="1">
    <source>
        <dbReference type="ARBA" id="ARBA00004434"/>
    </source>
</evidence>
<comment type="function">
    <text evidence="13">Essential component of the TIM23 complex, a complex that mediates the translocation of transit peptide-containing proteins across the mitochondrial inner membrane.</text>
</comment>
<reference evidence="16" key="1">
    <citation type="submission" date="2019-10" db="EMBL/GenBank/DDBJ databases">
        <title>Conservation and host-specific expression of non-tandemly repeated heterogenous ribosome RNA gene in arbuscular mycorrhizal fungi.</title>
        <authorList>
            <person name="Maeda T."/>
            <person name="Kobayashi Y."/>
            <person name="Nakagawa T."/>
            <person name="Ezawa T."/>
            <person name="Yamaguchi K."/>
            <person name="Bino T."/>
            <person name="Nishimoto Y."/>
            <person name="Shigenobu S."/>
            <person name="Kawaguchi M."/>
        </authorList>
    </citation>
    <scope>NUCLEOTIDE SEQUENCE</scope>
    <source>
        <strain evidence="16">HR1</strain>
    </source>
</reference>
<dbReference type="Proteomes" id="UP000615446">
    <property type="component" value="Unassembled WGS sequence"/>
</dbReference>
<dbReference type="GO" id="GO:0005744">
    <property type="term" value="C:TIM23 mitochondrial import inner membrane translocase complex"/>
    <property type="evidence" value="ECO:0007669"/>
    <property type="project" value="UniProtKB-UniRule"/>
</dbReference>
<evidence type="ECO:0000313" key="17">
    <source>
        <dbReference type="Proteomes" id="UP000615446"/>
    </source>
</evidence>
<evidence type="ECO:0000256" key="14">
    <source>
        <dbReference type="SAM" id="MobiDB-lite"/>
    </source>
</evidence>
<organism evidence="16 17">
    <name type="scientific">Rhizophagus clarus</name>
    <dbReference type="NCBI Taxonomy" id="94130"/>
    <lineage>
        <taxon>Eukaryota</taxon>
        <taxon>Fungi</taxon>
        <taxon>Fungi incertae sedis</taxon>
        <taxon>Mucoromycota</taxon>
        <taxon>Glomeromycotina</taxon>
        <taxon>Glomeromycetes</taxon>
        <taxon>Glomerales</taxon>
        <taxon>Glomeraceae</taxon>
        <taxon>Rhizophagus</taxon>
    </lineage>
</organism>
<gene>
    <name evidence="16" type="ORF">RCL2_002101700</name>
</gene>
<name>A0A8H3LYG2_9GLOM</name>
<evidence type="ECO:0000256" key="2">
    <source>
        <dbReference type="ARBA" id="ARBA00006344"/>
    </source>
</evidence>
<proteinExistence type="inferred from homology"/>
<evidence type="ECO:0000256" key="7">
    <source>
        <dbReference type="ARBA" id="ARBA00022927"/>
    </source>
</evidence>
<dbReference type="InterPro" id="IPR004274">
    <property type="entry name" value="FCP1_dom"/>
</dbReference>
<evidence type="ECO:0000256" key="5">
    <source>
        <dbReference type="ARBA" id="ARBA00022692"/>
    </source>
</evidence>
<evidence type="ECO:0000256" key="3">
    <source>
        <dbReference type="ARBA" id="ARBA00020799"/>
    </source>
</evidence>
<evidence type="ECO:0000256" key="4">
    <source>
        <dbReference type="ARBA" id="ARBA00022448"/>
    </source>
</evidence>
<keyword evidence="9" id="KW-1133">Transmembrane helix</keyword>
<keyword evidence="4 13" id="KW-0813">Transport</keyword>
<keyword evidence="6" id="KW-0999">Mitochondrion inner membrane</keyword>
<comment type="caution">
    <text evidence="16">The sequence shown here is derived from an EMBL/GenBank/DDBJ whole genome shotgun (WGS) entry which is preliminary data.</text>
</comment>
<dbReference type="FunFam" id="3.40.50.1000:FF:000019">
    <property type="entry name" value="Mitochondrial import inner membrane translocase subunit TIM50"/>
    <property type="match status" value="1"/>
</dbReference>
<dbReference type="AlphaFoldDB" id="A0A8H3LYG2"/>
<comment type="subunit">
    <text evidence="13">Component of the TIM23 complex.</text>
</comment>
<feature type="compositionally biased region" description="Polar residues" evidence="14">
    <location>
        <begin position="471"/>
        <end position="484"/>
    </location>
</feature>
<keyword evidence="12" id="KW-0472">Membrane</keyword>
<evidence type="ECO:0000256" key="6">
    <source>
        <dbReference type="ARBA" id="ARBA00022792"/>
    </source>
</evidence>
<evidence type="ECO:0000256" key="9">
    <source>
        <dbReference type="ARBA" id="ARBA00022989"/>
    </source>
</evidence>
<dbReference type="CDD" id="cd07521">
    <property type="entry name" value="HAD_FCP1-like"/>
    <property type="match status" value="1"/>
</dbReference>